<dbReference type="Pfam" id="PF07690">
    <property type="entry name" value="MFS_1"/>
    <property type="match status" value="1"/>
</dbReference>
<dbReference type="AlphaFoldDB" id="A0AAU9KEH1"/>
<comment type="subcellular location">
    <subcellularLocation>
        <location evidence="1">Membrane</location>
        <topology evidence="1">Multi-pass membrane protein</topology>
    </subcellularLocation>
</comment>
<feature type="transmembrane region" description="Helical" evidence="5">
    <location>
        <begin position="99"/>
        <end position="126"/>
    </location>
</feature>
<evidence type="ECO:0000256" key="3">
    <source>
        <dbReference type="ARBA" id="ARBA00022989"/>
    </source>
</evidence>
<dbReference type="GO" id="GO:0016020">
    <property type="term" value="C:membrane"/>
    <property type="evidence" value="ECO:0007669"/>
    <property type="project" value="UniProtKB-SubCell"/>
</dbReference>
<dbReference type="Proteomes" id="UP001162131">
    <property type="component" value="Unassembled WGS sequence"/>
</dbReference>
<feature type="transmembrane region" description="Helical" evidence="5">
    <location>
        <begin position="360"/>
        <end position="379"/>
    </location>
</feature>
<feature type="transmembrane region" description="Helical" evidence="5">
    <location>
        <begin position="294"/>
        <end position="314"/>
    </location>
</feature>
<dbReference type="EMBL" id="CAJZBQ010000062">
    <property type="protein sequence ID" value="CAG9335682.1"/>
    <property type="molecule type" value="Genomic_DNA"/>
</dbReference>
<comment type="caution">
    <text evidence="6">The sequence shown here is derived from an EMBL/GenBank/DDBJ whole genome shotgun (WGS) entry which is preliminary data.</text>
</comment>
<accession>A0AAU9KEH1</accession>
<feature type="transmembrane region" description="Helical" evidence="5">
    <location>
        <begin position="133"/>
        <end position="155"/>
    </location>
</feature>
<feature type="transmembrane region" description="Helical" evidence="5">
    <location>
        <begin position="243"/>
        <end position="262"/>
    </location>
</feature>
<dbReference type="InterPro" id="IPR011701">
    <property type="entry name" value="MFS"/>
</dbReference>
<evidence type="ECO:0000313" key="6">
    <source>
        <dbReference type="EMBL" id="CAG9335682.1"/>
    </source>
</evidence>
<sequence>MNILGKNWIMLFLYFCLNFINGAVFCAFSSISEEAEKYYNANEDQITMFITSFMITSIASAPITPWILSKSYHWTMMASWISAFVGCWVKYLAGHDYYIALFGQFIFASTNMLILCGCLTLAFLWFQQEDQGIAIAVGSISNFIGMGTSFILGPYVKNIPILNLSHAVFSTIVTSLNILCSSKDPLKRKESDMLRGAITLIKDPMMMCIVFCSGSGIGISYALIGVLSLILEHNGITMIQVGWLGFIMSFSGLTGGLIASYIAMRYNSVLWSLRVFLIMSIASIMVWASLDGDYIVSIFGSMIVGFGLIGHIPLGIRAALQQNSKLEESIPSNMIFFLATLFGLIYTYPIISFYELSNLSALWMIGILTSVSFGIFFIISYKIPNTQIKIDDSSTLNSENPKIND</sequence>
<feature type="transmembrane region" description="Helical" evidence="5">
    <location>
        <begin position="74"/>
        <end position="93"/>
    </location>
</feature>
<feature type="transmembrane region" description="Helical" evidence="5">
    <location>
        <begin position="205"/>
        <end position="231"/>
    </location>
</feature>
<keyword evidence="4 5" id="KW-0472">Membrane</keyword>
<dbReference type="PANTHER" id="PTHR10924:SF6">
    <property type="entry name" value="SOLUTE CARRIER FAMILY 49 MEMBER A3"/>
    <property type="match status" value="1"/>
</dbReference>
<dbReference type="InterPro" id="IPR049680">
    <property type="entry name" value="FLVCR1-2_SLC49-like"/>
</dbReference>
<keyword evidence="2 5" id="KW-0812">Transmembrane</keyword>
<feature type="transmembrane region" description="Helical" evidence="5">
    <location>
        <begin position="46"/>
        <end position="67"/>
    </location>
</feature>
<dbReference type="SUPFAM" id="SSF103473">
    <property type="entry name" value="MFS general substrate transporter"/>
    <property type="match status" value="1"/>
</dbReference>
<protein>
    <recommendedName>
        <fullName evidence="8">Major facilitator superfamily (MFS) profile domain-containing protein</fullName>
    </recommendedName>
</protein>
<feature type="transmembrane region" description="Helical" evidence="5">
    <location>
        <begin position="12"/>
        <end position="31"/>
    </location>
</feature>
<evidence type="ECO:0000313" key="7">
    <source>
        <dbReference type="Proteomes" id="UP001162131"/>
    </source>
</evidence>
<dbReference type="PANTHER" id="PTHR10924">
    <property type="entry name" value="MAJOR FACILITATOR SUPERFAMILY PROTEIN-RELATED"/>
    <property type="match status" value="1"/>
</dbReference>
<gene>
    <name evidence="6" type="ORF">BSTOLATCC_MIC64145</name>
</gene>
<evidence type="ECO:0000256" key="5">
    <source>
        <dbReference type="SAM" id="Phobius"/>
    </source>
</evidence>
<keyword evidence="3 5" id="KW-1133">Transmembrane helix</keyword>
<organism evidence="6 7">
    <name type="scientific">Blepharisma stoltei</name>
    <dbReference type="NCBI Taxonomy" id="1481888"/>
    <lineage>
        <taxon>Eukaryota</taxon>
        <taxon>Sar</taxon>
        <taxon>Alveolata</taxon>
        <taxon>Ciliophora</taxon>
        <taxon>Postciliodesmatophora</taxon>
        <taxon>Heterotrichea</taxon>
        <taxon>Heterotrichida</taxon>
        <taxon>Blepharismidae</taxon>
        <taxon>Blepharisma</taxon>
    </lineage>
</organism>
<dbReference type="InterPro" id="IPR036259">
    <property type="entry name" value="MFS_trans_sf"/>
</dbReference>
<keyword evidence="7" id="KW-1185">Reference proteome</keyword>
<feature type="transmembrane region" description="Helical" evidence="5">
    <location>
        <begin position="269"/>
        <end position="288"/>
    </location>
</feature>
<evidence type="ECO:0000256" key="2">
    <source>
        <dbReference type="ARBA" id="ARBA00022692"/>
    </source>
</evidence>
<proteinExistence type="predicted"/>
<evidence type="ECO:0000256" key="4">
    <source>
        <dbReference type="ARBA" id="ARBA00023136"/>
    </source>
</evidence>
<reference evidence="6" key="1">
    <citation type="submission" date="2021-09" db="EMBL/GenBank/DDBJ databases">
        <authorList>
            <consortium name="AG Swart"/>
            <person name="Singh M."/>
            <person name="Singh A."/>
            <person name="Seah K."/>
            <person name="Emmerich C."/>
        </authorList>
    </citation>
    <scope>NUCLEOTIDE SEQUENCE</scope>
    <source>
        <strain evidence="6">ATCC30299</strain>
    </source>
</reference>
<evidence type="ECO:0008006" key="8">
    <source>
        <dbReference type="Google" id="ProtNLM"/>
    </source>
</evidence>
<name>A0AAU9KEH1_9CILI</name>
<dbReference type="Gene3D" id="1.20.1250.20">
    <property type="entry name" value="MFS general substrate transporter like domains"/>
    <property type="match status" value="1"/>
</dbReference>
<dbReference type="GO" id="GO:0022857">
    <property type="term" value="F:transmembrane transporter activity"/>
    <property type="evidence" value="ECO:0007669"/>
    <property type="project" value="InterPro"/>
</dbReference>
<evidence type="ECO:0000256" key="1">
    <source>
        <dbReference type="ARBA" id="ARBA00004141"/>
    </source>
</evidence>
<feature type="transmembrane region" description="Helical" evidence="5">
    <location>
        <begin position="161"/>
        <end position="180"/>
    </location>
</feature>
<feature type="transmembrane region" description="Helical" evidence="5">
    <location>
        <begin position="335"/>
        <end position="354"/>
    </location>
</feature>